<gene>
    <name evidence="2" type="ORF">OEG84_00060</name>
    <name evidence="3" type="ORF">OEG84_24995</name>
</gene>
<reference evidence="3" key="1">
    <citation type="submission" date="2022-10" db="EMBL/GenBank/DDBJ databases">
        <title>Hoeflea sp. G2-23, isolated from marine algae.</title>
        <authorList>
            <person name="Kristyanto S."/>
            <person name="Kim J.M."/>
            <person name="Jeon C.O."/>
        </authorList>
    </citation>
    <scope>NUCLEOTIDE SEQUENCE</scope>
    <source>
        <strain evidence="3">G2-23</strain>
    </source>
</reference>
<accession>A0ABT3ZGC1</accession>
<keyword evidence="1" id="KW-0472">Membrane</keyword>
<dbReference type="EMBL" id="JAOVZR010000001">
    <property type="protein sequence ID" value="MCY0146150.1"/>
    <property type="molecule type" value="Genomic_DNA"/>
</dbReference>
<name>A0ABT3ZGC1_9HYPH</name>
<protein>
    <submittedName>
        <fullName evidence="3">Uncharacterized protein</fullName>
    </submittedName>
</protein>
<comment type="caution">
    <text evidence="3">The sequence shown here is derived from an EMBL/GenBank/DDBJ whole genome shotgun (WGS) entry which is preliminary data.</text>
</comment>
<evidence type="ECO:0000313" key="3">
    <source>
        <dbReference type="EMBL" id="MCY0150865.1"/>
    </source>
</evidence>
<evidence type="ECO:0000313" key="2">
    <source>
        <dbReference type="EMBL" id="MCY0146150.1"/>
    </source>
</evidence>
<keyword evidence="1" id="KW-1133">Transmembrane helix</keyword>
<sequence length="96" mass="10246">MGWSDLIPVVSTAKLIGAAVAGAFLATSLTFTYTTLFTVPAAKHEAAKIATAEMLTKFHEVSNELASDAEKFRANRIACRAAGRMFDFETGNCGQD</sequence>
<dbReference type="Proteomes" id="UP001073227">
    <property type="component" value="Unassembled WGS sequence"/>
</dbReference>
<feature type="transmembrane region" description="Helical" evidence="1">
    <location>
        <begin position="15"/>
        <end position="39"/>
    </location>
</feature>
<keyword evidence="4" id="KW-1185">Reference proteome</keyword>
<evidence type="ECO:0000256" key="1">
    <source>
        <dbReference type="SAM" id="Phobius"/>
    </source>
</evidence>
<organism evidence="3 4">
    <name type="scientific">Hoeflea algicola</name>
    <dbReference type="NCBI Taxonomy" id="2983763"/>
    <lineage>
        <taxon>Bacteria</taxon>
        <taxon>Pseudomonadati</taxon>
        <taxon>Pseudomonadota</taxon>
        <taxon>Alphaproteobacteria</taxon>
        <taxon>Hyphomicrobiales</taxon>
        <taxon>Rhizobiaceae</taxon>
        <taxon>Hoeflea</taxon>
    </lineage>
</organism>
<proteinExistence type="predicted"/>
<dbReference type="RefSeq" id="WP_267651843.1">
    <property type="nucleotide sequence ID" value="NZ_JAOVZR010000001.1"/>
</dbReference>
<evidence type="ECO:0000313" key="4">
    <source>
        <dbReference type="Proteomes" id="UP001073227"/>
    </source>
</evidence>
<keyword evidence="1" id="KW-0812">Transmembrane</keyword>
<dbReference type="EMBL" id="JAOVZR010000004">
    <property type="protein sequence ID" value="MCY0150865.1"/>
    <property type="molecule type" value="Genomic_DNA"/>
</dbReference>